<name>A0AA38XC49_9EURO</name>
<evidence type="ECO:0000313" key="3">
    <source>
        <dbReference type="Proteomes" id="UP001172673"/>
    </source>
</evidence>
<dbReference type="PANTHER" id="PTHR33099">
    <property type="entry name" value="FE2OG DIOXYGENASE DOMAIN-CONTAINING PROTEIN"/>
    <property type="match status" value="1"/>
</dbReference>
<accession>A0AA38XC49</accession>
<keyword evidence="3" id="KW-1185">Reference proteome</keyword>
<protein>
    <recommendedName>
        <fullName evidence="4">Prolyl 4-hydroxylase alpha subunit Fe(2+) 2OG dioxygenase domain-containing protein</fullName>
    </recommendedName>
</protein>
<reference evidence="2" key="1">
    <citation type="submission" date="2022-10" db="EMBL/GenBank/DDBJ databases">
        <title>Culturing micro-colonial fungi from biological soil crusts in the Mojave desert and describing Neophaeococcomyces mojavensis, and introducing the new genera and species Taxawa tesnikishii.</title>
        <authorList>
            <person name="Kurbessoian T."/>
            <person name="Stajich J.E."/>
        </authorList>
    </citation>
    <scope>NUCLEOTIDE SEQUENCE</scope>
    <source>
        <strain evidence="2">TK_41</strain>
    </source>
</reference>
<proteinExistence type="predicted"/>
<dbReference type="Gene3D" id="2.60.120.620">
    <property type="entry name" value="q2cbj1_9rhob like domain"/>
    <property type="match status" value="1"/>
</dbReference>
<evidence type="ECO:0000256" key="1">
    <source>
        <dbReference type="SAM" id="MobiDB-lite"/>
    </source>
</evidence>
<organism evidence="2 3">
    <name type="scientific">Cladophialophora chaetospira</name>
    <dbReference type="NCBI Taxonomy" id="386627"/>
    <lineage>
        <taxon>Eukaryota</taxon>
        <taxon>Fungi</taxon>
        <taxon>Dikarya</taxon>
        <taxon>Ascomycota</taxon>
        <taxon>Pezizomycotina</taxon>
        <taxon>Eurotiomycetes</taxon>
        <taxon>Chaetothyriomycetidae</taxon>
        <taxon>Chaetothyriales</taxon>
        <taxon>Herpotrichiellaceae</taxon>
        <taxon>Cladophialophora</taxon>
    </lineage>
</organism>
<dbReference type="AlphaFoldDB" id="A0AA38XC49"/>
<evidence type="ECO:0000313" key="2">
    <source>
        <dbReference type="EMBL" id="KAJ9610421.1"/>
    </source>
</evidence>
<feature type="compositionally biased region" description="Acidic residues" evidence="1">
    <location>
        <begin position="10"/>
        <end position="30"/>
    </location>
</feature>
<dbReference type="EMBL" id="JAPDRK010000007">
    <property type="protein sequence ID" value="KAJ9610421.1"/>
    <property type="molecule type" value="Genomic_DNA"/>
</dbReference>
<feature type="region of interest" description="Disordered" evidence="1">
    <location>
        <begin position="1"/>
        <end position="31"/>
    </location>
</feature>
<evidence type="ECO:0008006" key="4">
    <source>
        <dbReference type="Google" id="ProtNLM"/>
    </source>
</evidence>
<gene>
    <name evidence="2" type="ORF">H2200_005198</name>
</gene>
<dbReference type="Proteomes" id="UP001172673">
    <property type="component" value="Unassembled WGS sequence"/>
</dbReference>
<dbReference type="PANTHER" id="PTHR33099:SF7">
    <property type="entry name" value="MYND-TYPE DOMAIN-CONTAINING PROTEIN"/>
    <property type="match status" value="1"/>
</dbReference>
<comment type="caution">
    <text evidence="2">The sequence shown here is derived from an EMBL/GenBank/DDBJ whole genome shotgun (WGS) entry which is preliminary data.</text>
</comment>
<sequence length="243" mass="26802">MRPPQTHEETSEDESESESSEEEPELPESEDVLKTDLLSAISAIEGTSSFACGAVVAETPNPALYVEGHGTIGLPLSENDAKVIISKSEQSPFGKGTQTIVDTSVRRSWQLDPSQFSLQNPRWTKTIEQIRRSVYEGLILKCGMENVDSQLYKLLLYEEGAFFKPHQDSEKAPGMFGTLMVCLPSAHLGGDLVLTHAGENWDFKTSTASPYDVYTIYMMPAHAAMTSLTFKLQLSSVHILKNL</sequence>